<dbReference type="GO" id="GO:0046872">
    <property type="term" value="F:metal ion binding"/>
    <property type="evidence" value="ECO:0007669"/>
    <property type="project" value="UniProtKB-KW"/>
</dbReference>
<sequence>MQAQEDLLMIAVATSLLLILATTIFLFRHSLKWLLQRVIASATDHLRSSSQIDSLHASAYEISESQDVPDGWFTGAKVFSLERRAIFATTWLCITHISHFQRPGDYLTFNISDYPFFLIMGKDSILRGFHNVCRHRAYTVTRKPVGSSLVLGCRYHGWSYDTKGRLTKAPKFDDIPSFKREENNLYQIWVKTDNNGFIFVNFQGDWSVQDPDMTGLAQFANSAHISSISSMVEFWQAEGDFNWKLASLLFEASNDHPFVGYKPKASLLTRLFDVRYQQQATCQPSSISALRSIPGTNLWCMTVVEPLSATRSSLRRTLYSTTPTDKHCISRKLIDDVHNDFRADLQSLIQKQIDVTASTSSVELNTTMTPSQTRLLEQIEAHLKRERKAGTQIFPAAQSTADKDGNSSASGVAERRKISSPIPSTSHHPQPISQTIGSRTKPTLNSMPRPR</sequence>
<evidence type="ECO:0000313" key="10">
    <source>
        <dbReference type="Proteomes" id="UP000298493"/>
    </source>
</evidence>
<keyword evidence="3" id="KW-0560">Oxidoreductase</keyword>
<dbReference type="InterPro" id="IPR036922">
    <property type="entry name" value="Rieske_2Fe-2S_sf"/>
</dbReference>
<dbReference type="PANTHER" id="PTHR43756">
    <property type="entry name" value="CHOLINE MONOOXYGENASE, CHLOROPLASTIC"/>
    <property type="match status" value="1"/>
</dbReference>
<gene>
    <name evidence="9" type="ORF">E6O75_ATG05298</name>
</gene>
<dbReference type="AlphaFoldDB" id="A0A4Z1PG01"/>
<dbReference type="Proteomes" id="UP000298493">
    <property type="component" value="Unassembled WGS sequence"/>
</dbReference>
<evidence type="ECO:0000256" key="7">
    <source>
        <dbReference type="SAM" id="Phobius"/>
    </source>
</evidence>
<evidence type="ECO:0000259" key="8">
    <source>
        <dbReference type="PROSITE" id="PS51296"/>
    </source>
</evidence>
<evidence type="ECO:0000256" key="3">
    <source>
        <dbReference type="ARBA" id="ARBA00023002"/>
    </source>
</evidence>
<feature type="compositionally biased region" description="Polar residues" evidence="6">
    <location>
        <begin position="435"/>
        <end position="451"/>
    </location>
</feature>
<evidence type="ECO:0000256" key="6">
    <source>
        <dbReference type="SAM" id="MobiDB-lite"/>
    </source>
</evidence>
<protein>
    <submittedName>
        <fullName evidence="9">ISP domain-containing protein</fullName>
    </submittedName>
</protein>
<feature type="compositionally biased region" description="Low complexity" evidence="6">
    <location>
        <begin position="419"/>
        <end position="434"/>
    </location>
</feature>
<evidence type="ECO:0000256" key="2">
    <source>
        <dbReference type="ARBA" id="ARBA00022723"/>
    </source>
</evidence>
<keyword evidence="4" id="KW-0408">Iron</keyword>
<keyword evidence="2" id="KW-0479">Metal-binding</keyword>
<dbReference type="CDD" id="cd03469">
    <property type="entry name" value="Rieske_RO_Alpha_N"/>
    <property type="match status" value="1"/>
</dbReference>
<dbReference type="PRINTS" id="PR00090">
    <property type="entry name" value="RNGDIOXGNASE"/>
</dbReference>
<feature type="transmembrane region" description="Helical" evidence="7">
    <location>
        <begin position="6"/>
        <end position="27"/>
    </location>
</feature>
<dbReference type="Gene3D" id="2.102.10.10">
    <property type="entry name" value="Rieske [2Fe-2S] iron-sulphur domain"/>
    <property type="match status" value="1"/>
</dbReference>
<keyword evidence="7" id="KW-1133">Transmembrane helix</keyword>
<comment type="caution">
    <text evidence="9">The sequence shown here is derived from an EMBL/GenBank/DDBJ whole genome shotgun (WGS) entry which is preliminary data.</text>
</comment>
<evidence type="ECO:0000313" key="9">
    <source>
        <dbReference type="EMBL" id="TID20534.1"/>
    </source>
</evidence>
<dbReference type="STRING" id="86259.A0A4Z1PG01"/>
<dbReference type="GO" id="GO:0051537">
    <property type="term" value="F:2 iron, 2 sulfur cluster binding"/>
    <property type="evidence" value="ECO:0007669"/>
    <property type="project" value="UniProtKB-KW"/>
</dbReference>
<feature type="domain" description="Rieske" evidence="8">
    <location>
        <begin position="102"/>
        <end position="189"/>
    </location>
</feature>
<keyword evidence="1" id="KW-0001">2Fe-2S</keyword>
<evidence type="ECO:0000256" key="4">
    <source>
        <dbReference type="ARBA" id="ARBA00023004"/>
    </source>
</evidence>
<feature type="region of interest" description="Disordered" evidence="6">
    <location>
        <begin position="392"/>
        <end position="451"/>
    </location>
</feature>
<dbReference type="GO" id="GO:0016491">
    <property type="term" value="F:oxidoreductase activity"/>
    <property type="evidence" value="ECO:0007669"/>
    <property type="project" value="UniProtKB-KW"/>
</dbReference>
<evidence type="ECO:0000256" key="5">
    <source>
        <dbReference type="ARBA" id="ARBA00023014"/>
    </source>
</evidence>
<dbReference type="InterPro" id="IPR001663">
    <property type="entry name" value="Rng_hydr_dOase-A"/>
</dbReference>
<dbReference type="PANTHER" id="PTHR43756:SF6">
    <property type="entry name" value="CLUSTER-BINDING PROTEIN, PUTATIVE (AFU_ORTHOLOGUE AFUA_6G03920)-RELATED"/>
    <property type="match status" value="1"/>
</dbReference>
<dbReference type="EMBL" id="SNSC02000010">
    <property type="protein sequence ID" value="TID20534.1"/>
    <property type="molecule type" value="Genomic_DNA"/>
</dbReference>
<dbReference type="PROSITE" id="PS51296">
    <property type="entry name" value="RIESKE"/>
    <property type="match status" value="1"/>
</dbReference>
<proteinExistence type="predicted"/>
<keyword evidence="7" id="KW-0472">Membrane</keyword>
<keyword evidence="10" id="KW-1185">Reference proteome</keyword>
<dbReference type="InterPro" id="IPR017941">
    <property type="entry name" value="Rieske_2Fe-2S"/>
</dbReference>
<reference evidence="9 10" key="1">
    <citation type="submission" date="2019-04" db="EMBL/GenBank/DDBJ databases">
        <title>High contiguity whole genome sequence and gene annotation resource for two Venturia nashicola isolates.</title>
        <authorList>
            <person name="Prokchorchik M."/>
            <person name="Won K."/>
            <person name="Lee Y."/>
            <person name="Choi E.D."/>
            <person name="Segonzac C."/>
            <person name="Sohn K.H."/>
        </authorList>
    </citation>
    <scope>NUCLEOTIDE SEQUENCE [LARGE SCALE GENOMIC DNA]</scope>
    <source>
        <strain evidence="9 10">PRI2</strain>
    </source>
</reference>
<keyword evidence="7" id="KW-0812">Transmembrane</keyword>
<dbReference type="SUPFAM" id="SSF50022">
    <property type="entry name" value="ISP domain"/>
    <property type="match status" value="1"/>
</dbReference>
<organism evidence="9 10">
    <name type="scientific">Venturia nashicola</name>
    <dbReference type="NCBI Taxonomy" id="86259"/>
    <lineage>
        <taxon>Eukaryota</taxon>
        <taxon>Fungi</taxon>
        <taxon>Dikarya</taxon>
        <taxon>Ascomycota</taxon>
        <taxon>Pezizomycotina</taxon>
        <taxon>Dothideomycetes</taxon>
        <taxon>Pleosporomycetidae</taxon>
        <taxon>Venturiales</taxon>
        <taxon>Venturiaceae</taxon>
        <taxon>Venturia</taxon>
    </lineage>
</organism>
<accession>A0A4Z1PG01</accession>
<name>A0A4Z1PG01_9PEZI</name>
<keyword evidence="5" id="KW-0411">Iron-sulfur</keyword>
<dbReference type="Pfam" id="PF00355">
    <property type="entry name" value="Rieske"/>
    <property type="match status" value="1"/>
</dbReference>
<evidence type="ECO:0000256" key="1">
    <source>
        <dbReference type="ARBA" id="ARBA00022714"/>
    </source>
</evidence>